<evidence type="ECO:0000256" key="2">
    <source>
        <dbReference type="ARBA" id="ARBA00022801"/>
    </source>
</evidence>
<organism evidence="3">
    <name type="scientific">Aplanochytrium stocchinoi</name>
    <dbReference type="NCBI Taxonomy" id="215587"/>
    <lineage>
        <taxon>Eukaryota</taxon>
        <taxon>Sar</taxon>
        <taxon>Stramenopiles</taxon>
        <taxon>Bigyra</taxon>
        <taxon>Labyrinthulomycetes</taxon>
        <taxon>Thraustochytrida</taxon>
        <taxon>Thraustochytriidae</taxon>
        <taxon>Aplanochytrium</taxon>
    </lineage>
</organism>
<reference evidence="3" key="1">
    <citation type="submission" date="2021-01" db="EMBL/GenBank/DDBJ databases">
        <authorList>
            <person name="Corre E."/>
            <person name="Pelletier E."/>
            <person name="Niang G."/>
            <person name="Scheremetjew M."/>
            <person name="Finn R."/>
            <person name="Kale V."/>
            <person name="Holt S."/>
            <person name="Cochrane G."/>
            <person name="Meng A."/>
            <person name="Brown T."/>
            <person name="Cohen L."/>
        </authorList>
    </citation>
    <scope>NUCLEOTIDE SEQUENCE</scope>
    <source>
        <strain evidence="3">GSBS06</strain>
    </source>
</reference>
<evidence type="ECO:0008006" key="4">
    <source>
        <dbReference type="Google" id="ProtNLM"/>
    </source>
</evidence>
<dbReference type="PANTHER" id="PTHR11080">
    <property type="entry name" value="PYRAZINAMIDASE/NICOTINAMIDASE"/>
    <property type="match status" value="1"/>
</dbReference>
<dbReference type="EMBL" id="HBIN01017570">
    <property type="protein sequence ID" value="CAE0443315.1"/>
    <property type="molecule type" value="Transcribed_RNA"/>
</dbReference>
<evidence type="ECO:0000313" key="3">
    <source>
        <dbReference type="EMBL" id="CAE0443315.1"/>
    </source>
</evidence>
<dbReference type="PANTHER" id="PTHR11080:SF2">
    <property type="entry name" value="LD05707P"/>
    <property type="match status" value="1"/>
</dbReference>
<comment type="similarity">
    <text evidence="1">Belongs to the isochorismatase family.</text>
</comment>
<dbReference type="InterPro" id="IPR036380">
    <property type="entry name" value="Isochorismatase-like_sf"/>
</dbReference>
<accession>A0A7S3PLJ4</accession>
<evidence type="ECO:0000256" key="1">
    <source>
        <dbReference type="ARBA" id="ARBA00006336"/>
    </source>
</evidence>
<protein>
    <recommendedName>
        <fullName evidence="4">Isochorismatase-like domain-containing protein</fullName>
    </recommendedName>
</protein>
<dbReference type="AlphaFoldDB" id="A0A7S3PLJ4"/>
<name>A0A7S3PLJ4_9STRA</name>
<keyword evidence="2" id="KW-0378">Hydrolase</keyword>
<gene>
    <name evidence="3" type="ORF">ASTO00021_LOCUS13409</name>
</gene>
<sequence>MSESKTSSLYCSNIDIPSGGVGLLLIDPQNDFHPGGSLAIADADKDAERISKLIKENLEKIDHIYVTLDSHQKYHIAHPLFWVNEQKVHPTPFTTVTKKDVENGKWKPTRAEHRIWGLHYVSELERKGNFALTIWPEHCLIGTPGHCVRGVIQEALQAWEDAKEKAVSYIVKGNNSKTEHYSAIKAEVIVPGEEDLTDLNRTLLDELSRHDKVLICGQASSHCVNFTVRDIADNWTDSSLKKLYVLRDAMSPVPGFEEAETQFLKDMGKKGLVITSTERANLS</sequence>
<dbReference type="GO" id="GO:0016787">
    <property type="term" value="F:hydrolase activity"/>
    <property type="evidence" value="ECO:0007669"/>
    <property type="project" value="UniProtKB-KW"/>
</dbReference>
<dbReference type="SUPFAM" id="SSF52499">
    <property type="entry name" value="Isochorismatase-like hydrolases"/>
    <property type="match status" value="1"/>
</dbReference>
<proteinExistence type="inferred from homology"/>
<dbReference type="Gene3D" id="3.40.50.850">
    <property type="entry name" value="Isochorismatase-like"/>
    <property type="match status" value="1"/>
</dbReference>
<dbReference type="InterPro" id="IPR052347">
    <property type="entry name" value="Isochorismatase_Nicotinamidase"/>
</dbReference>